<dbReference type="Gene3D" id="2.60.120.310">
    <property type="entry name" value="Copper type II, ascorbate-dependent monooxygenase, N-terminal domain"/>
    <property type="match status" value="1"/>
</dbReference>
<dbReference type="InterPro" id="IPR008977">
    <property type="entry name" value="PHM/PNGase_F_dom_sf"/>
</dbReference>
<dbReference type="Proteomes" id="UP000010798">
    <property type="component" value="Chromosome"/>
</dbReference>
<dbReference type="InterPro" id="IPR036939">
    <property type="entry name" value="Cu2_ascorb_mOase_N_sf"/>
</dbReference>
<dbReference type="SMART" id="SM00054">
    <property type="entry name" value="EFh"/>
    <property type="match status" value="2"/>
</dbReference>
<dbReference type="PROSITE" id="PS50222">
    <property type="entry name" value="EF_HAND_2"/>
    <property type="match status" value="2"/>
</dbReference>
<dbReference type="EMBL" id="CP003364">
    <property type="protein sequence ID" value="AGA28780.1"/>
    <property type="molecule type" value="Genomic_DNA"/>
</dbReference>
<dbReference type="GO" id="GO:0020037">
    <property type="term" value="F:heme binding"/>
    <property type="evidence" value="ECO:0007669"/>
    <property type="project" value="InterPro"/>
</dbReference>
<dbReference type="HOGENOM" id="CLU_039620_0_0_0"/>
<dbReference type="eggNOG" id="COG2010">
    <property type="taxonomic scope" value="Bacteria"/>
</dbReference>
<dbReference type="GO" id="GO:0005507">
    <property type="term" value="F:copper ion binding"/>
    <property type="evidence" value="ECO:0007669"/>
    <property type="project" value="InterPro"/>
</dbReference>
<keyword evidence="2 4" id="KW-0408">Iron</keyword>
<dbReference type="InterPro" id="IPR009056">
    <property type="entry name" value="Cyt_c-like_dom"/>
</dbReference>
<evidence type="ECO:0000256" key="3">
    <source>
        <dbReference type="ARBA" id="ARBA00023157"/>
    </source>
</evidence>
<dbReference type="InterPro" id="IPR018247">
    <property type="entry name" value="EF_Hand_1_Ca_BS"/>
</dbReference>
<dbReference type="InterPro" id="IPR014784">
    <property type="entry name" value="Cu2_ascorb_mOase-like_C"/>
</dbReference>
<feature type="chain" id="PRO_5003940290" evidence="6">
    <location>
        <begin position="29"/>
        <end position="522"/>
    </location>
</feature>
<dbReference type="PROSITE" id="PS00018">
    <property type="entry name" value="EF_HAND_1"/>
    <property type="match status" value="2"/>
</dbReference>
<protein>
    <submittedName>
        <fullName evidence="9">Copper type II ascorbate-dependent monooxygenase, C-terminal domain protein</fullName>
    </submittedName>
</protein>
<evidence type="ECO:0000256" key="5">
    <source>
        <dbReference type="SAM" id="MobiDB-lite"/>
    </source>
</evidence>
<dbReference type="STRING" id="886293.Sinac_4602"/>
<keyword evidence="1 4" id="KW-0479">Metal-binding</keyword>
<evidence type="ECO:0000313" key="9">
    <source>
        <dbReference type="EMBL" id="AGA28780.1"/>
    </source>
</evidence>
<evidence type="ECO:0000256" key="1">
    <source>
        <dbReference type="ARBA" id="ARBA00022723"/>
    </source>
</evidence>
<dbReference type="Gene3D" id="2.60.120.230">
    <property type="match status" value="1"/>
</dbReference>
<keyword evidence="9" id="KW-0503">Monooxygenase</keyword>
<evidence type="ECO:0000256" key="4">
    <source>
        <dbReference type="PROSITE-ProRule" id="PRU00433"/>
    </source>
</evidence>
<keyword evidence="4" id="KW-0349">Heme</keyword>
<dbReference type="PROSITE" id="PS51007">
    <property type="entry name" value="CYTC"/>
    <property type="match status" value="1"/>
</dbReference>
<dbReference type="InterPro" id="IPR011992">
    <property type="entry name" value="EF-hand-dom_pair"/>
</dbReference>
<evidence type="ECO:0000313" key="10">
    <source>
        <dbReference type="Proteomes" id="UP000010798"/>
    </source>
</evidence>
<dbReference type="KEGG" id="saci:Sinac_4602"/>
<gene>
    <name evidence="9" type="ordered locus">Sinac_4602</name>
</gene>
<dbReference type="SUPFAM" id="SSF49742">
    <property type="entry name" value="PHM/PNGase F"/>
    <property type="match status" value="2"/>
</dbReference>
<dbReference type="GO" id="GO:0016715">
    <property type="term" value="F:oxidoreductase activity, acting on paired donors, with incorporation or reduction of molecular oxygen, reduced ascorbate as one donor, and incorporation of one atom of oxygen"/>
    <property type="evidence" value="ECO:0007669"/>
    <property type="project" value="InterPro"/>
</dbReference>
<keyword evidence="3" id="KW-1015">Disulfide bond</keyword>
<dbReference type="InterPro" id="IPR002048">
    <property type="entry name" value="EF_hand_dom"/>
</dbReference>
<dbReference type="GO" id="GO:0005509">
    <property type="term" value="F:calcium ion binding"/>
    <property type="evidence" value="ECO:0007669"/>
    <property type="project" value="InterPro"/>
</dbReference>
<reference evidence="9 10" key="1">
    <citation type="submission" date="2012-02" db="EMBL/GenBank/DDBJ databases">
        <title>Complete sequence of chromosome of Singulisphaera acidiphila DSM 18658.</title>
        <authorList>
            <consortium name="US DOE Joint Genome Institute (JGI-PGF)"/>
            <person name="Lucas S."/>
            <person name="Copeland A."/>
            <person name="Lapidus A."/>
            <person name="Glavina del Rio T."/>
            <person name="Dalin E."/>
            <person name="Tice H."/>
            <person name="Bruce D."/>
            <person name="Goodwin L."/>
            <person name="Pitluck S."/>
            <person name="Peters L."/>
            <person name="Ovchinnikova G."/>
            <person name="Chertkov O."/>
            <person name="Kyrpides N."/>
            <person name="Mavromatis K."/>
            <person name="Ivanova N."/>
            <person name="Brettin T."/>
            <person name="Detter J.C."/>
            <person name="Han C."/>
            <person name="Larimer F."/>
            <person name="Land M."/>
            <person name="Hauser L."/>
            <person name="Markowitz V."/>
            <person name="Cheng J.-F."/>
            <person name="Hugenholtz P."/>
            <person name="Woyke T."/>
            <person name="Wu D."/>
            <person name="Tindall B."/>
            <person name="Pomrenke H."/>
            <person name="Brambilla E."/>
            <person name="Klenk H.-P."/>
            <person name="Eisen J.A."/>
        </authorList>
    </citation>
    <scope>NUCLEOTIDE SEQUENCE [LARGE SCALE GENOMIC DNA]</scope>
    <source>
        <strain evidence="10">ATCC BAA-1392 / DSM 18658 / VKM B-2454 / MOB10</strain>
    </source>
</reference>
<dbReference type="RefSeq" id="WP_015247896.1">
    <property type="nucleotide sequence ID" value="NC_019892.1"/>
</dbReference>
<dbReference type="OrthoDB" id="9788721at2"/>
<feature type="domain" description="Cytochrome c" evidence="8">
    <location>
        <begin position="39"/>
        <end position="130"/>
    </location>
</feature>
<keyword evidence="6" id="KW-0732">Signal</keyword>
<proteinExistence type="predicted"/>
<dbReference type="CDD" id="cd00051">
    <property type="entry name" value="EFh"/>
    <property type="match status" value="1"/>
</dbReference>
<dbReference type="AlphaFoldDB" id="L0DIV4"/>
<evidence type="ECO:0000259" key="8">
    <source>
        <dbReference type="PROSITE" id="PS51007"/>
    </source>
</evidence>
<feature type="domain" description="EF-hand" evidence="7">
    <location>
        <begin position="487"/>
        <end position="519"/>
    </location>
</feature>
<feature type="signal peptide" evidence="6">
    <location>
        <begin position="1"/>
        <end position="28"/>
    </location>
</feature>
<name>L0DIV4_SINAD</name>
<evidence type="ECO:0000256" key="6">
    <source>
        <dbReference type="SAM" id="SignalP"/>
    </source>
</evidence>
<dbReference type="GO" id="GO:0009055">
    <property type="term" value="F:electron transfer activity"/>
    <property type="evidence" value="ECO:0007669"/>
    <property type="project" value="InterPro"/>
</dbReference>
<keyword evidence="10" id="KW-1185">Reference proteome</keyword>
<sequence length="522" mass="57467">MMMRNHRPTQAALLSLASLLFFSSESWAEEGANKAVPEPAPQKGALTFNKDIAPLVFNHCSSCHRPGEVAPFSLLNYRDVSKRTKLLRSAIEERVMPPWKAEPGFGHFADERRLTDEQIATFARWVEEGATEGDAADLPPEPKFVAGWKLGEPDLVVKMAEPHALAAEGPDLYRCFVIPLKVPAGQYLKAVEFRPGNRRIVHHAVLTTLPTRVAQAKLAESDGKSFGSGLAPPGQLLPGQLAFWTPGMEPRPLPDGLAAEFPKDSDLVLQLHLHPSGKPETEQSSIGFHFTDQKPRGRLKLVLVNNNQIDIPPGDAKYEIKASRTLPNAVDLYGVFPHMHLLGRTVKMTATLPDGTTKPIISIADWDFNWQNYYQYQTPLSLPAGTKLEGTWTFDNSADNSANPSHPPARVTYGEQTTNEMAILILDVIPTGPAPKQGATPTPAKAPSPEEVSKRTAEAMRLMDKDGDGKLSIDEVMTVIGALETRAEMEKRFAEFDRDGDKKLNPAELAETLKSFRSRRNP</sequence>
<dbReference type="eggNOG" id="COG5126">
    <property type="taxonomic scope" value="Bacteria"/>
</dbReference>
<feature type="domain" description="EF-hand" evidence="7">
    <location>
        <begin position="451"/>
        <end position="486"/>
    </location>
</feature>
<organism evidence="9 10">
    <name type="scientific">Singulisphaera acidiphila (strain ATCC BAA-1392 / DSM 18658 / VKM B-2454 / MOB10)</name>
    <dbReference type="NCBI Taxonomy" id="886293"/>
    <lineage>
        <taxon>Bacteria</taxon>
        <taxon>Pseudomonadati</taxon>
        <taxon>Planctomycetota</taxon>
        <taxon>Planctomycetia</taxon>
        <taxon>Isosphaerales</taxon>
        <taxon>Isosphaeraceae</taxon>
        <taxon>Singulisphaera</taxon>
    </lineage>
</organism>
<evidence type="ECO:0000256" key="2">
    <source>
        <dbReference type="ARBA" id="ARBA00023004"/>
    </source>
</evidence>
<feature type="region of interest" description="Disordered" evidence="5">
    <location>
        <begin position="432"/>
        <end position="452"/>
    </location>
</feature>
<dbReference type="SUPFAM" id="SSF47473">
    <property type="entry name" value="EF-hand"/>
    <property type="match status" value="1"/>
</dbReference>
<dbReference type="Gene3D" id="1.10.238.10">
    <property type="entry name" value="EF-hand"/>
    <property type="match status" value="1"/>
</dbReference>
<evidence type="ECO:0000259" key="7">
    <source>
        <dbReference type="PROSITE" id="PS50222"/>
    </source>
</evidence>
<keyword evidence="9" id="KW-0560">Oxidoreductase</keyword>
<accession>L0DIV4</accession>